<evidence type="ECO:0000313" key="3">
    <source>
        <dbReference type="Proteomes" id="UP001237737"/>
    </source>
</evidence>
<gene>
    <name evidence="2" type="ORF">J2T07_003094</name>
</gene>
<keyword evidence="3" id="KW-1185">Reference proteome</keyword>
<dbReference type="EMBL" id="JAUSSK010000004">
    <property type="protein sequence ID" value="MDQ0010888.1"/>
    <property type="molecule type" value="Genomic_DNA"/>
</dbReference>
<dbReference type="InterPro" id="IPR013762">
    <property type="entry name" value="Integrase-like_cat_sf"/>
</dbReference>
<name>A0ABT9T0U0_9GAMM</name>
<organism evidence="2 3">
    <name type="scientific">Luteibacter jiangsuensis</name>
    <dbReference type="NCBI Taxonomy" id="637577"/>
    <lineage>
        <taxon>Bacteria</taxon>
        <taxon>Pseudomonadati</taxon>
        <taxon>Pseudomonadota</taxon>
        <taxon>Gammaproteobacteria</taxon>
        <taxon>Lysobacterales</taxon>
        <taxon>Rhodanobacteraceae</taxon>
        <taxon>Luteibacter</taxon>
    </lineage>
</organism>
<sequence>MSRQFSVYIKARGVADPGMGFHAFRHTFATRLDRAGVGHGTISRITGHTLEGGVLPKFYIDAPSLPERVTALARFDPCVKVPAYRRGQFAIPLRPRRQKEGG</sequence>
<accession>A0ABT9T0U0</accession>
<dbReference type="Gene3D" id="1.10.443.10">
    <property type="entry name" value="Intergrase catalytic core"/>
    <property type="match status" value="1"/>
</dbReference>
<keyword evidence="1" id="KW-0233">DNA recombination</keyword>
<evidence type="ECO:0000256" key="1">
    <source>
        <dbReference type="ARBA" id="ARBA00023172"/>
    </source>
</evidence>
<evidence type="ECO:0008006" key="4">
    <source>
        <dbReference type="Google" id="ProtNLM"/>
    </source>
</evidence>
<proteinExistence type="predicted"/>
<comment type="caution">
    <text evidence="2">The sequence shown here is derived from an EMBL/GenBank/DDBJ whole genome shotgun (WGS) entry which is preliminary data.</text>
</comment>
<dbReference type="Proteomes" id="UP001237737">
    <property type="component" value="Unassembled WGS sequence"/>
</dbReference>
<dbReference type="InterPro" id="IPR011010">
    <property type="entry name" value="DNA_brk_join_enz"/>
</dbReference>
<reference evidence="2 3" key="1">
    <citation type="submission" date="2023-07" db="EMBL/GenBank/DDBJ databases">
        <title>Sorghum-associated microbial communities from plants grown in Nebraska, USA.</title>
        <authorList>
            <person name="Schachtman D."/>
        </authorList>
    </citation>
    <scope>NUCLEOTIDE SEQUENCE [LARGE SCALE GENOMIC DNA]</scope>
    <source>
        <strain evidence="2 3">CC60</strain>
    </source>
</reference>
<protein>
    <recommendedName>
        <fullName evidence="4">Phage integrase family protein</fullName>
    </recommendedName>
</protein>
<dbReference type="SUPFAM" id="SSF56349">
    <property type="entry name" value="DNA breaking-rejoining enzymes"/>
    <property type="match status" value="1"/>
</dbReference>
<evidence type="ECO:0000313" key="2">
    <source>
        <dbReference type="EMBL" id="MDQ0010888.1"/>
    </source>
</evidence>